<evidence type="ECO:0000313" key="7">
    <source>
        <dbReference type="Proteomes" id="UP000199283"/>
    </source>
</evidence>
<evidence type="ECO:0000259" key="5">
    <source>
        <dbReference type="SMART" id="SM00235"/>
    </source>
</evidence>
<dbReference type="GO" id="GO:0005576">
    <property type="term" value="C:extracellular region"/>
    <property type="evidence" value="ECO:0007669"/>
    <property type="project" value="UniProtKB-SubCell"/>
</dbReference>
<dbReference type="InterPro" id="IPR050557">
    <property type="entry name" value="RTX_toxin/Mannuronan_C5-epim"/>
</dbReference>
<dbReference type="InterPro" id="IPR024079">
    <property type="entry name" value="MetalloPept_cat_dom_sf"/>
</dbReference>
<gene>
    <name evidence="6" type="ORF">SAMN04488526_0747</name>
</gene>
<dbReference type="STRING" id="188906.SAMN04488526_0747"/>
<name>A0A1H7HRL1_9RHOB</name>
<protein>
    <submittedName>
        <fullName evidence="6">Hemolysin-type calcium-binding repeat-containing protein</fullName>
    </submittedName>
</protein>
<evidence type="ECO:0000256" key="3">
    <source>
        <dbReference type="ARBA" id="ARBA00022525"/>
    </source>
</evidence>
<dbReference type="EMBL" id="FNZQ01000001">
    <property type="protein sequence ID" value="SEK50835.1"/>
    <property type="molecule type" value="Genomic_DNA"/>
</dbReference>
<dbReference type="GO" id="GO:0008237">
    <property type="term" value="F:metallopeptidase activity"/>
    <property type="evidence" value="ECO:0007669"/>
    <property type="project" value="InterPro"/>
</dbReference>
<dbReference type="Gene3D" id="3.40.390.10">
    <property type="entry name" value="Collagenase (Catalytic Domain)"/>
    <property type="match status" value="1"/>
</dbReference>
<evidence type="ECO:0000256" key="1">
    <source>
        <dbReference type="ARBA" id="ARBA00004613"/>
    </source>
</evidence>
<accession>A0A1H7HRL1</accession>
<dbReference type="InterPro" id="IPR006026">
    <property type="entry name" value="Peptidase_Metallo"/>
</dbReference>
<dbReference type="RefSeq" id="WP_139204646.1">
    <property type="nucleotide sequence ID" value="NZ_FNZQ01000001.1"/>
</dbReference>
<dbReference type="GO" id="GO:0005509">
    <property type="term" value="F:calcium ion binding"/>
    <property type="evidence" value="ECO:0007669"/>
    <property type="project" value="InterPro"/>
</dbReference>
<reference evidence="6 7" key="1">
    <citation type="submission" date="2016-10" db="EMBL/GenBank/DDBJ databases">
        <authorList>
            <person name="de Groot N.N."/>
        </authorList>
    </citation>
    <scope>NUCLEOTIDE SEQUENCE [LARGE SCALE GENOMIC DNA]</scope>
    <source>
        <strain evidence="6 7">DSM 14858</strain>
    </source>
</reference>
<proteinExistence type="inferred from homology"/>
<comment type="subcellular location">
    <subcellularLocation>
        <location evidence="1">Secreted</location>
    </subcellularLocation>
</comment>
<evidence type="ECO:0000256" key="4">
    <source>
        <dbReference type="SAM" id="MobiDB-lite"/>
    </source>
</evidence>
<dbReference type="Gene3D" id="2.150.10.10">
    <property type="entry name" value="Serralysin-like metalloprotease, C-terminal"/>
    <property type="match status" value="4"/>
</dbReference>
<dbReference type="SUPFAM" id="SSF55486">
    <property type="entry name" value="Metalloproteases ('zincins'), catalytic domain"/>
    <property type="match status" value="1"/>
</dbReference>
<dbReference type="OrthoDB" id="5242885at2"/>
<sequence>MPVVTDQTALLAYLDTPFFRWNTSFSTGTPVIVTYSYLEGSDVPSVETVRASGYDVDSTSTFSAHQREQFEVAIALFEAAAGIVMVEITGGDAMINTYNANGIPGVAGYANYAASADFYTGSGILAIDGLGSWRPGTFNFEVVLHELGHAMGLKHPHEGGTTLDGQVDSTLATVMSYDQRTPRAETLRTLDEQALQHLYGGTVDTSGWTTAWNATTEVLTLTMADGDDTILTPGGTVRVMAGGGNDRILSRQGADYIDGQAGDDRLEGGYGNDTLKGSDGRDTIYGGLGDDVLGGGRHNDRLLGGDGADTLYGWKGSDTLLGGDGDDLLQGHSGNDTLLGGSGRDNLAGAEGADFLKGQDGDDSLHGGSGNDKLEGGQGNDTLKGGNGDDDLRGHSEADNLFGHAGNDRLRGDHGNDILYGGTGDDTLLGGSGADRLDGGTGRDVLIGGDGNDTLTGGTEEDRFVFSGGYDVVTDWAQDLLILDRAALGLTVSTTVEDVLGDALVYSNAVELTFDASSVVLQGVTQLSVIEDYVDFV</sequence>
<dbReference type="InterPro" id="IPR011049">
    <property type="entry name" value="Serralysin-like_metalloprot_C"/>
</dbReference>
<organism evidence="6 7">
    <name type="scientific">Jannaschia helgolandensis</name>
    <dbReference type="NCBI Taxonomy" id="188906"/>
    <lineage>
        <taxon>Bacteria</taxon>
        <taxon>Pseudomonadati</taxon>
        <taxon>Pseudomonadota</taxon>
        <taxon>Alphaproteobacteria</taxon>
        <taxon>Rhodobacterales</taxon>
        <taxon>Roseobacteraceae</taxon>
        <taxon>Jannaschia</taxon>
    </lineage>
</organism>
<dbReference type="Proteomes" id="UP000199283">
    <property type="component" value="Unassembled WGS sequence"/>
</dbReference>
<dbReference type="PRINTS" id="PR00313">
    <property type="entry name" value="CABNDNGRPT"/>
</dbReference>
<feature type="domain" description="Peptidase metallopeptidase" evidence="5">
    <location>
        <begin position="40"/>
        <end position="201"/>
    </location>
</feature>
<dbReference type="InterPro" id="IPR018511">
    <property type="entry name" value="Hemolysin-typ_Ca-bd_CS"/>
</dbReference>
<dbReference type="SMART" id="SM00235">
    <property type="entry name" value="ZnMc"/>
    <property type="match status" value="1"/>
</dbReference>
<dbReference type="Pfam" id="PF00353">
    <property type="entry name" value="HemolysinCabind"/>
    <property type="match status" value="6"/>
</dbReference>
<dbReference type="InterPro" id="IPR001343">
    <property type="entry name" value="Hemolysn_Ca-bd"/>
</dbReference>
<feature type="region of interest" description="Disordered" evidence="4">
    <location>
        <begin position="350"/>
        <end position="407"/>
    </location>
</feature>
<comment type="similarity">
    <text evidence="2">Belongs to the peptidase M10B family.</text>
</comment>
<keyword evidence="3" id="KW-0964">Secreted</keyword>
<dbReference type="PANTHER" id="PTHR38340">
    <property type="entry name" value="S-LAYER PROTEIN"/>
    <property type="match status" value="1"/>
</dbReference>
<dbReference type="AlphaFoldDB" id="A0A1H7HRL1"/>
<dbReference type="PANTHER" id="PTHR38340:SF1">
    <property type="entry name" value="S-LAYER PROTEIN"/>
    <property type="match status" value="1"/>
</dbReference>
<evidence type="ECO:0000313" key="6">
    <source>
        <dbReference type="EMBL" id="SEK50835.1"/>
    </source>
</evidence>
<dbReference type="GO" id="GO:0006508">
    <property type="term" value="P:proteolysis"/>
    <property type="evidence" value="ECO:0007669"/>
    <property type="project" value="InterPro"/>
</dbReference>
<evidence type="ECO:0000256" key="2">
    <source>
        <dbReference type="ARBA" id="ARBA00009490"/>
    </source>
</evidence>
<keyword evidence="7" id="KW-1185">Reference proteome</keyword>
<dbReference type="PROSITE" id="PS00330">
    <property type="entry name" value="HEMOLYSIN_CALCIUM"/>
    <property type="match status" value="4"/>
</dbReference>
<dbReference type="GO" id="GO:0008270">
    <property type="term" value="F:zinc ion binding"/>
    <property type="evidence" value="ECO:0007669"/>
    <property type="project" value="InterPro"/>
</dbReference>
<dbReference type="SUPFAM" id="SSF51120">
    <property type="entry name" value="beta-Roll"/>
    <property type="match status" value="2"/>
</dbReference>